<dbReference type="RefSeq" id="WP_003221493.1">
    <property type="nucleotide sequence ID" value="NZ_CM001561.1"/>
</dbReference>
<dbReference type="Proteomes" id="UP000006045">
    <property type="component" value="Chromosome"/>
</dbReference>
<feature type="signal peptide" evidence="1">
    <location>
        <begin position="1"/>
        <end position="22"/>
    </location>
</feature>
<dbReference type="EMBL" id="CM001561">
    <property type="protein sequence ID" value="EJZ56448.1"/>
    <property type="molecule type" value="Genomic_DNA"/>
</dbReference>
<feature type="chain" id="PRO_5031265825" evidence="1">
    <location>
        <begin position="23"/>
        <end position="93"/>
    </location>
</feature>
<dbReference type="AlphaFoldDB" id="A0A7U9CJM3"/>
<keyword evidence="1" id="KW-0732">Signal</keyword>
<reference evidence="2 3" key="1">
    <citation type="submission" date="2012-08" db="EMBL/GenBank/DDBJ databases">
        <title>The genome of cave-isolated P. fluorescens strain R124 demonstrates phenotypic adaptation to the mineral environment.</title>
        <authorList>
            <person name="Barton M.D."/>
            <person name="Petronio M."/>
            <person name="Giarrizzo J.G."/>
            <person name="Bowling B.V."/>
            <person name="Barton H.A."/>
        </authorList>
    </citation>
    <scope>NUCLEOTIDE SEQUENCE [LARGE SCALE GENOMIC DNA]</scope>
    <source>
        <strain evidence="2 3">R124</strain>
    </source>
</reference>
<sequence>MKRSVLLGLFVTASMLASTSFAATKDECTENIHTIENAKAQYATMDIRSQVEASLAKAKALNAQNTDQSSKECIVETTQTIQLLRNASHDSKG</sequence>
<name>A0A7U9CJM3_PSEFL</name>
<dbReference type="OrthoDB" id="7026422at2"/>
<accession>A0A7U9CJM3</accession>
<organism evidence="2 3">
    <name type="scientific">Pseudomonas fluorescens R124</name>
    <dbReference type="NCBI Taxonomy" id="743713"/>
    <lineage>
        <taxon>Bacteria</taxon>
        <taxon>Pseudomonadati</taxon>
        <taxon>Pseudomonadota</taxon>
        <taxon>Gammaproteobacteria</taxon>
        <taxon>Pseudomonadales</taxon>
        <taxon>Pseudomonadaceae</taxon>
        <taxon>Pseudomonas</taxon>
    </lineage>
</organism>
<gene>
    <name evidence="2" type="ORF">I1A_000756</name>
</gene>
<proteinExistence type="predicted"/>
<evidence type="ECO:0000313" key="3">
    <source>
        <dbReference type="Proteomes" id="UP000006045"/>
    </source>
</evidence>
<protein>
    <submittedName>
        <fullName evidence="2">Uncharacterized protein</fullName>
    </submittedName>
</protein>
<evidence type="ECO:0000313" key="2">
    <source>
        <dbReference type="EMBL" id="EJZ56448.1"/>
    </source>
</evidence>
<evidence type="ECO:0000256" key="1">
    <source>
        <dbReference type="SAM" id="SignalP"/>
    </source>
</evidence>